<dbReference type="InterPro" id="IPR008912">
    <property type="entry name" value="Uncharacterised_CoxE"/>
</dbReference>
<proteinExistence type="predicted"/>
<gene>
    <name evidence="2" type="ORF">RDV89_13765</name>
</gene>
<keyword evidence="3" id="KW-1185">Reference proteome</keyword>
<comment type="caution">
    <text evidence="2">The sequence shown here is derived from an EMBL/GenBank/DDBJ whole genome shotgun (WGS) entry which is preliminary data.</text>
</comment>
<dbReference type="InterPro" id="IPR011195">
    <property type="entry name" value="UCP010256"/>
</dbReference>
<evidence type="ECO:0000256" key="1">
    <source>
        <dbReference type="SAM" id="MobiDB-lite"/>
    </source>
</evidence>
<organism evidence="2 3">
    <name type="scientific">Nocardioides imazamoxiresistens</name>
    <dbReference type="NCBI Taxonomy" id="3231893"/>
    <lineage>
        <taxon>Bacteria</taxon>
        <taxon>Bacillati</taxon>
        <taxon>Actinomycetota</taxon>
        <taxon>Actinomycetes</taxon>
        <taxon>Propionibacteriales</taxon>
        <taxon>Nocardioidaceae</taxon>
        <taxon>Nocardioides</taxon>
    </lineage>
</organism>
<sequence length="516" mass="56944">MEGALHRFVRLLRLHGVRVSTAEAIDAMHAVATPGVLDDREVLRSALAVCLVKDRRDLPAYERVFDRFFGLRAVVDAPAEHGHDHTHDDLADTGELDRFTLSETPGDLPEDGHSHDKPKDIKEFFKPEDLAQQYNLHQEANKIDMAAMTDEIIISDDEQATIGEAARVQISTQRMHNPGNPGEIAGRPGLQLETELTVAEELTLLAWLDDGEGADDTDEPEDPEHAATLAALREALAPFLAALPEKLKQHLEALMAMDVDLESREIEARQAETVDEGERAALEEALRRLLRSLHGAPRPRRRAAARGVVDGRRTMRSNMKYDGVPFRPVTVSKVEDRPRLMVLCDVSLSVRSAARFTLHLVHGLQSVAASVRTFAFVADCVETTDLFAEHRTEEALSLVLAGLPAGGVLDVDADSDYGNVFGSFLETWGGAITRRTTLVVLGDGRSNGRDPGLEPFAELSRRARETVWLTPEPRYSWALGRCDLPAYSEHCSRVQVVRNLAGLEKVTDLLPAGRTR</sequence>
<dbReference type="Proteomes" id="UP001268542">
    <property type="component" value="Unassembled WGS sequence"/>
</dbReference>
<name>A0ABU3PY15_9ACTN</name>
<protein>
    <submittedName>
        <fullName evidence="2">VWA domain-containing protein</fullName>
    </submittedName>
</protein>
<dbReference type="RefSeq" id="WP_315733642.1">
    <property type="nucleotide sequence ID" value="NZ_JAVYII010000006.1"/>
</dbReference>
<evidence type="ECO:0000313" key="2">
    <source>
        <dbReference type="EMBL" id="MDT9594145.1"/>
    </source>
</evidence>
<dbReference type="PANTHER" id="PTHR39338:SF5">
    <property type="entry name" value="BLR6139 PROTEIN"/>
    <property type="match status" value="1"/>
</dbReference>
<evidence type="ECO:0000313" key="3">
    <source>
        <dbReference type="Proteomes" id="UP001268542"/>
    </source>
</evidence>
<dbReference type="Pfam" id="PF05762">
    <property type="entry name" value="VWA_CoxE"/>
    <property type="match status" value="1"/>
</dbReference>
<reference evidence="2 3" key="1">
    <citation type="submission" date="2023-08" db="EMBL/GenBank/DDBJ databases">
        <title>Nocardioides seae sp. nov., a bacterium isolated from a soil.</title>
        <authorList>
            <person name="Wang X."/>
        </authorList>
    </citation>
    <scope>NUCLEOTIDE SEQUENCE [LARGE SCALE GENOMIC DNA]</scope>
    <source>
        <strain evidence="2 3">YZH12</strain>
    </source>
</reference>
<feature type="region of interest" description="Disordered" evidence="1">
    <location>
        <begin position="99"/>
        <end position="118"/>
    </location>
</feature>
<dbReference type="PIRSF" id="PIRSF010256">
    <property type="entry name" value="CoxE_vWa"/>
    <property type="match status" value="1"/>
</dbReference>
<dbReference type="EMBL" id="JAVYII010000006">
    <property type="protein sequence ID" value="MDT9594145.1"/>
    <property type="molecule type" value="Genomic_DNA"/>
</dbReference>
<dbReference type="PANTHER" id="PTHR39338">
    <property type="entry name" value="BLL5662 PROTEIN-RELATED"/>
    <property type="match status" value="1"/>
</dbReference>
<accession>A0ABU3PY15</accession>